<dbReference type="PROSITE" id="PS50093">
    <property type="entry name" value="PKD"/>
    <property type="match status" value="1"/>
</dbReference>
<dbReference type="SMART" id="SM00089">
    <property type="entry name" value="PKD"/>
    <property type="match status" value="1"/>
</dbReference>
<dbReference type="Gene3D" id="2.60.40.740">
    <property type="match status" value="1"/>
</dbReference>
<reference evidence="2 3" key="1">
    <citation type="submission" date="2023-04" db="EMBL/GenBank/DDBJ databases">
        <title>Two novel species of Flavobacterium.</title>
        <authorList>
            <person name="Liu Q."/>
            <person name="Xin Y.-H."/>
        </authorList>
    </citation>
    <scope>NUCLEOTIDE SEQUENCE [LARGE SCALE GENOMIC DNA]</scope>
    <source>
        <strain evidence="2 3">LB2P87</strain>
    </source>
</reference>
<dbReference type="InterPro" id="IPR010221">
    <property type="entry name" value="VCBS_dom"/>
</dbReference>
<dbReference type="Gene3D" id="2.60.40.10">
    <property type="entry name" value="Immunoglobulins"/>
    <property type="match status" value="1"/>
</dbReference>
<gene>
    <name evidence="2" type="ORF">QLS97_15710</name>
</gene>
<dbReference type="SUPFAM" id="SSF49299">
    <property type="entry name" value="PKD domain"/>
    <property type="match status" value="1"/>
</dbReference>
<sequence length="1825" mass="192012">MKTKITLLLLTLFMFVGNIYSQFDSNHLDLRLLGYNCTSNNVSIEKVFLSATVDGVPLEDVVPTCSSGTPYNVTIWMNYTQNQAGDINESRLFATLNINGVTTEINKWIGKLESTKNSLTPGKIQLTTVPVIWKCGQTLSFTNLLVVWEGNGDLIETSTYDAKTYNKAQCEFGESTYFAAPLAVQFTYKACTSGTNTTVNFNSTTNGGTAPYVSYTWNFGDGTPLNTTTNPNITHVYSSSGGNKTATLKVTDSKGIFNTYPLLIEIPNELTLSETHSNIGCSGGFGNIDLSVSGGTPFTTLPNYTYSWSNGATTQDLSELTAGTYTVTVTDKNGCQKQLSVTINGGDTIKPVISAPGANAIINCPATPSFIAPTATDNSGTATINVISTITTPGTCAGTYSITRTWDATDPCGNHSAQVSQTITVQDINPPIVNAPNNSSTVSCISAATIPTPPDATDECSGMLNGVLFSTTDTPNPLTCEGTREYKYKYTDACGNFSYWTYTYTIEREPFTTIAPAGSTVACVASAVTSTIQLPTVTDNCGNLLSPTPTSPATGGTYDGCEGTKTFTYTYADCEGNSQEFVYTYTIEREPFTTIAPAGSTVACVASAVTSTIQLPTVTDNCGNTLSPTPASPATGGTYDGCEGTKTFTYTYTDCEGNSREFVYTYTIEREPFTTIAPAGLTVACVASAVTSTIQLPTVTDNCGNSLSPTPTSPATGGTYDGCEGTKTFTYTYTDCEGNSREFVYTYTIEREPFTTIAPAGSTVACVASAVTSTIQLPTVTDNCGNSLSPTPTSPATGGTYDGCEGTKTFTYTYTDCEGNSREFVYTYTIEREPFTTIAPAGSTVACVASAVTSTIQLPTVTDNCGNSLSPTPTSPATGGTYDGCEGTKTFTYTYADCEGNSREFVYTYTIEREPFTTIAPAGSTVACVASAVTSTIQLPTVTDNCENSLSPTPTSPATGGTYDGCEGTKTFTYTYTDCEGNSREFVYTYTIEREPFTTIAPAGSTVACVASAVTSTIQLPTVTDNCGNSLSPTPASPATGGTYDGCEGTKTFTYTYADCEGNSQEFVYTYTIEREPFTTIAPAGSTVACVASAVTSTIQLPTVTDNCGNTLSPTPASPATGGTYDGCEGTKTFTYTYTDCEGNSQEFIYTYTIEREPFTTIAPAGSTVACVASAVTSTIQLPTVTDNCGNSLSPTPASPATGGTYDGCEGTKTFTYTYTDCEGNSREFVYTYTIEREPFTTIAPAGSTVACVASAVTSTIQLPTVTDNCGNSLSPTPASPATGGTYDGCEGTKTFTYTYADCEGNSREFVYTYTIDDTIAPTATAPTDITGLQCVADIPTADINAIIDETDNCSGTVNVIVSDSNNEASGCKGNPYIVTRTYTLTDCSGNETKLVQTITVEDTTAPILTGVPANVTAECNAIPAVEIAVNINATDNCDATPIVAYLGEVRTDGDCANNYTLTRTWRAEDACGNVSTASQTITVQDTTPPTITPPQNIILSSGVNCVTDISPSITGNPIYNDICDSNLAPPTYSDSECFGNSNNQEINAGNGNYFPFTVSGFDGISASSIEKIALAFETNQGKGRAEFTLIAPNGQGIILVGPYCTGGACDDTNSNTKELYLPVFYPNSSGYVKWNNSNFVQDGVSQNFTPNGATTSTNTIPELTSYVSSFENFTGSMNGTWIIYSRKQASVNGSIEFKSICLTPVSCPGNKIINRTWTVTDACGNIGTANQTIKIEDTTAPTASNPAAITITGCNGTFPDADISVVTDEADACSTPIVAFVGDSAPALVDCTETIIRTYSVTDACGNTINVTQNLIRTVDETAP</sequence>
<dbReference type="Pfam" id="PF18911">
    <property type="entry name" value="PKD_4"/>
    <property type="match status" value="1"/>
</dbReference>
<dbReference type="NCBIfam" id="TIGR01965">
    <property type="entry name" value="VCBS_repeat"/>
    <property type="match status" value="1"/>
</dbReference>
<dbReference type="InterPro" id="IPR000601">
    <property type="entry name" value="PKD_dom"/>
</dbReference>
<feature type="non-terminal residue" evidence="2">
    <location>
        <position position="1825"/>
    </location>
</feature>
<dbReference type="InterPro" id="IPR057078">
    <property type="entry name" value="HYR-4C"/>
</dbReference>
<organism evidence="2 3">
    <name type="scientific">Flavobacterium yafengii</name>
    <dbReference type="NCBI Taxonomy" id="3041253"/>
    <lineage>
        <taxon>Bacteria</taxon>
        <taxon>Pseudomonadati</taxon>
        <taxon>Bacteroidota</taxon>
        <taxon>Flavobacteriia</taxon>
        <taxon>Flavobacteriales</taxon>
        <taxon>Flavobacteriaceae</taxon>
        <taxon>Flavobacterium</taxon>
    </lineage>
</organism>
<dbReference type="RefSeq" id="WP_282717982.1">
    <property type="nucleotide sequence ID" value="NZ_JASCRY010000005.1"/>
</dbReference>
<evidence type="ECO:0000259" key="1">
    <source>
        <dbReference type="PROSITE" id="PS50093"/>
    </source>
</evidence>
<dbReference type="InterPro" id="IPR022409">
    <property type="entry name" value="PKD/Chitinase_dom"/>
</dbReference>
<dbReference type="Pfam" id="PF23237">
    <property type="entry name" value="HYR_4C"/>
    <property type="match status" value="11"/>
</dbReference>
<dbReference type="InterPro" id="IPR035986">
    <property type="entry name" value="PKD_dom_sf"/>
</dbReference>
<comment type="caution">
    <text evidence="2">The sequence shown here is derived from an EMBL/GenBank/DDBJ whole genome shotgun (WGS) entry which is preliminary data.</text>
</comment>
<dbReference type="EMBL" id="JASCRY010000005">
    <property type="protein sequence ID" value="MDI5951101.1"/>
    <property type="molecule type" value="Genomic_DNA"/>
</dbReference>
<accession>A0AAW6TNB2</accession>
<name>A0AAW6TNB2_9FLAO</name>
<evidence type="ECO:0000313" key="3">
    <source>
        <dbReference type="Proteomes" id="UP001228643"/>
    </source>
</evidence>
<feature type="domain" description="PKD" evidence="1">
    <location>
        <begin position="182"/>
        <end position="241"/>
    </location>
</feature>
<keyword evidence="3" id="KW-1185">Reference proteome</keyword>
<dbReference type="Proteomes" id="UP001228643">
    <property type="component" value="Unassembled WGS sequence"/>
</dbReference>
<dbReference type="CDD" id="cd00146">
    <property type="entry name" value="PKD"/>
    <property type="match status" value="1"/>
</dbReference>
<evidence type="ECO:0000313" key="2">
    <source>
        <dbReference type="EMBL" id="MDI5951101.1"/>
    </source>
</evidence>
<proteinExistence type="predicted"/>
<protein>
    <submittedName>
        <fullName evidence="2">PKD domain-containing protein</fullName>
    </submittedName>
</protein>
<dbReference type="InterPro" id="IPR013783">
    <property type="entry name" value="Ig-like_fold"/>
</dbReference>